<keyword evidence="1" id="KW-0472">Membrane</keyword>
<name>A0ABS9IZF4_9FLAO</name>
<gene>
    <name evidence="2" type="ORF">JM658_01835</name>
</gene>
<accession>A0ABS9IZF4</accession>
<proteinExistence type="predicted"/>
<sequence length="226" mass="26113">MKSPHEELIMCVFDKAKSKSGSDTKNGQATHLAATFSDDFHHSISVKTLTTIYNIYILKDTSRSATLKPELLTVMARYIGYNNYEEFVNETNIVVPPKKIRVNKLERITLISLVILLFIGLSYTLVFSSETEKCMSWKKVNYEIVSCDISEAETPNQIIIYNKALYKKQRKISPADVKIGESYYCKMNDDSIEYFSYYGQHPITKKHLKPVTEYIYKKYVTPLLEK</sequence>
<feature type="transmembrane region" description="Helical" evidence="1">
    <location>
        <begin position="108"/>
        <end position="126"/>
    </location>
</feature>
<comment type="caution">
    <text evidence="2">The sequence shown here is derived from an EMBL/GenBank/DDBJ whole genome shotgun (WGS) entry which is preliminary data.</text>
</comment>
<reference evidence="2 3" key="1">
    <citation type="submission" date="2021-01" db="EMBL/GenBank/DDBJ databases">
        <title>Genome sequencing of Joostella atrarenae M1-2 (= KCTC 23194).</title>
        <authorList>
            <person name="Zakaria M.R."/>
            <person name="Lam M.Q."/>
            <person name="Chong C.S."/>
        </authorList>
    </citation>
    <scope>NUCLEOTIDE SEQUENCE [LARGE SCALE GENOMIC DNA]</scope>
    <source>
        <strain evidence="2 3">M1-2</strain>
    </source>
</reference>
<dbReference type="RefSeq" id="WP_236957522.1">
    <property type="nucleotide sequence ID" value="NZ_JAETXX010000001.1"/>
</dbReference>
<keyword evidence="1" id="KW-1133">Transmembrane helix</keyword>
<keyword evidence="1" id="KW-0812">Transmembrane</keyword>
<protein>
    <submittedName>
        <fullName evidence="2">Uncharacterized protein</fullName>
    </submittedName>
</protein>
<dbReference type="EMBL" id="JAETXX010000001">
    <property type="protein sequence ID" value="MCF8713553.1"/>
    <property type="molecule type" value="Genomic_DNA"/>
</dbReference>
<keyword evidence="3" id="KW-1185">Reference proteome</keyword>
<dbReference type="Proteomes" id="UP000829517">
    <property type="component" value="Unassembled WGS sequence"/>
</dbReference>
<evidence type="ECO:0000256" key="1">
    <source>
        <dbReference type="SAM" id="Phobius"/>
    </source>
</evidence>
<evidence type="ECO:0000313" key="2">
    <source>
        <dbReference type="EMBL" id="MCF8713553.1"/>
    </source>
</evidence>
<organism evidence="2 3">
    <name type="scientific">Joostella atrarenae</name>
    <dbReference type="NCBI Taxonomy" id="679257"/>
    <lineage>
        <taxon>Bacteria</taxon>
        <taxon>Pseudomonadati</taxon>
        <taxon>Bacteroidota</taxon>
        <taxon>Flavobacteriia</taxon>
        <taxon>Flavobacteriales</taxon>
        <taxon>Flavobacteriaceae</taxon>
        <taxon>Joostella</taxon>
    </lineage>
</organism>
<evidence type="ECO:0000313" key="3">
    <source>
        <dbReference type="Proteomes" id="UP000829517"/>
    </source>
</evidence>